<sequence>MDWEEIVLVLATSWVTLRLLGIGLNFEQLFDLLGINGISDRIRAVKGWFLLPESHEQLKWIERMNEERAYNILRTQQSLAIKDLTIEHAIQRKLDVLSNLWNTGPKDWKHKLLEMRCLEWIDRNQEFALHLRKPEGPFTRQYERQQERKHKALATNPTKYLSQPHLVEECKTRGGCCARACQCCLRPRGLYPDKTVLYSHCTTAKIHPYPRDEDDEDEDEEEEVEEEEKMASTNDTADAAAAAANPARSMALAIVIMCREVGGQLNLWSFYLLLLLMSLFFGRLAEIPVSWLRRPSQPAGVEASLPETQPQPPAPIYYCCVGAYHPPPPGLERPLRSKGPSAVPTRNNSLERSSKTLKTPQPRPSNTVEAV</sequence>
<proteinExistence type="predicted"/>
<feature type="compositionally biased region" description="Acidic residues" evidence="1">
    <location>
        <begin position="212"/>
        <end position="228"/>
    </location>
</feature>
<dbReference type="VEuPathDB" id="FungiDB:TERG_07052"/>
<evidence type="ECO:0000313" key="3">
    <source>
        <dbReference type="Proteomes" id="UP000243015"/>
    </source>
</evidence>
<reference evidence="2 3" key="1">
    <citation type="submission" date="2016-05" db="EMBL/GenBank/DDBJ databases">
        <title>Genome sequencing of Trichophyton rubrum CMCC(F)T1i isolated from hair.</title>
        <authorList>
            <person name="Zhan P."/>
            <person name="Tao Y."/>
            <person name="Liu W."/>
        </authorList>
    </citation>
    <scope>NUCLEOTIDE SEQUENCE [LARGE SCALE GENOMIC DNA]</scope>
    <source>
        <strain evidence="3">CMCC(F)T1i</strain>
    </source>
</reference>
<feature type="region of interest" description="Disordered" evidence="1">
    <location>
        <begin position="329"/>
        <end position="371"/>
    </location>
</feature>
<name>A0A178F787_TRIRU</name>
<dbReference type="AlphaFoldDB" id="A0A178F787"/>
<comment type="caution">
    <text evidence="2">The sequence shown here is derived from an EMBL/GenBank/DDBJ whole genome shotgun (WGS) entry which is preliminary data.</text>
</comment>
<dbReference type="Proteomes" id="UP000243015">
    <property type="component" value="Unassembled WGS sequence"/>
</dbReference>
<evidence type="ECO:0000313" key="2">
    <source>
        <dbReference type="EMBL" id="OAL68251.1"/>
    </source>
</evidence>
<evidence type="ECO:0000256" key="1">
    <source>
        <dbReference type="SAM" id="MobiDB-lite"/>
    </source>
</evidence>
<gene>
    <name evidence="2" type="ORF">A7C99_0652</name>
</gene>
<accession>A0A178F787</accession>
<protein>
    <submittedName>
        <fullName evidence="2">Uncharacterized protein</fullName>
    </submittedName>
</protein>
<feature type="region of interest" description="Disordered" evidence="1">
    <location>
        <begin position="208"/>
        <end position="241"/>
    </location>
</feature>
<dbReference type="EMBL" id="LHPM01000008">
    <property type="protein sequence ID" value="OAL68251.1"/>
    <property type="molecule type" value="Genomic_DNA"/>
</dbReference>
<organism evidence="2 3">
    <name type="scientific">Trichophyton rubrum</name>
    <name type="common">Athlete's foot fungus</name>
    <name type="synonym">Epidermophyton rubrum</name>
    <dbReference type="NCBI Taxonomy" id="5551"/>
    <lineage>
        <taxon>Eukaryota</taxon>
        <taxon>Fungi</taxon>
        <taxon>Dikarya</taxon>
        <taxon>Ascomycota</taxon>
        <taxon>Pezizomycotina</taxon>
        <taxon>Eurotiomycetes</taxon>
        <taxon>Eurotiomycetidae</taxon>
        <taxon>Onygenales</taxon>
        <taxon>Arthrodermataceae</taxon>
        <taxon>Trichophyton</taxon>
    </lineage>
</organism>
<feature type="compositionally biased region" description="Low complexity" evidence="1">
    <location>
        <begin position="231"/>
        <end position="241"/>
    </location>
</feature>
<feature type="compositionally biased region" description="Polar residues" evidence="1">
    <location>
        <begin position="344"/>
        <end position="371"/>
    </location>
</feature>